<feature type="compositionally biased region" description="Polar residues" evidence="1">
    <location>
        <begin position="199"/>
        <end position="214"/>
    </location>
</feature>
<name>A0A8J4U3C8_CLAMG</name>
<keyword evidence="3" id="KW-1185">Reference proteome</keyword>
<dbReference type="OrthoDB" id="10071381at2759"/>
<dbReference type="Proteomes" id="UP000727407">
    <property type="component" value="Unassembled WGS sequence"/>
</dbReference>
<sequence>MAGSHEGQEDEPEGSAEEEIQGAIDRLHRHRVQVQIDMLPEELRQTQTHPDALALLTETEGAQDPFFGSMEFGLPSPSSLMRLAEEMGVVYPERPVSPPSDAGITASQESITITEREPVIMPEPEFEGAELQEADMIEMLLEQSDQFPEGEDEREREAEQARQREGQERETEREREVEEEVVERERERAAAEVERTRDLTGSTIIMEPAQTTEVPSRDVISLLEEAEPPAALPEPAERERTPEPVSIPPSPPSPERTRERRGWSPHLEEEELVLVPEAPAEGRQRRRKRQLVFMDEDIQISQDALQAQINDPSIETKSLAEVLIRAPSQVSKPKVLLSNPCMKLPPEILELWKQGAVVHHIPPSKRRREAEEEDLEAVRERERGREEQEEEELREMPTEIVVSGISRYDTPVSSLGMEVTDREVSPMETPEIRRSPVAVSVCGLEDIPEERVPELEDVAMETDPLRRMTAIGEDKVTFHSLLPPGVRRRTIAQAFWRLL</sequence>
<evidence type="ECO:0000313" key="2">
    <source>
        <dbReference type="EMBL" id="KAF5897816.1"/>
    </source>
</evidence>
<dbReference type="EMBL" id="QNUK01000220">
    <property type="protein sequence ID" value="KAF5897816.1"/>
    <property type="molecule type" value="Genomic_DNA"/>
</dbReference>
<feature type="compositionally biased region" description="Basic and acidic residues" evidence="1">
    <location>
        <begin position="153"/>
        <end position="176"/>
    </location>
</feature>
<feature type="region of interest" description="Disordered" evidence="1">
    <location>
        <begin position="146"/>
        <end position="287"/>
    </location>
</feature>
<dbReference type="CDD" id="cd21794">
    <property type="entry name" value="Rad21_Rec8_M_Rec8"/>
    <property type="match status" value="1"/>
</dbReference>
<feature type="non-terminal residue" evidence="2">
    <location>
        <position position="1"/>
    </location>
</feature>
<comment type="caution">
    <text evidence="2">The sequence shown here is derived from an EMBL/GenBank/DDBJ whole genome shotgun (WGS) entry which is preliminary data.</text>
</comment>
<evidence type="ECO:0000256" key="1">
    <source>
        <dbReference type="SAM" id="MobiDB-lite"/>
    </source>
</evidence>
<accession>A0A8J4U3C8</accession>
<proteinExistence type="predicted"/>
<feature type="compositionally biased region" description="Basic and acidic residues" evidence="1">
    <location>
        <begin position="183"/>
        <end position="198"/>
    </location>
</feature>
<feature type="region of interest" description="Disordered" evidence="1">
    <location>
        <begin position="1"/>
        <end position="25"/>
    </location>
</feature>
<dbReference type="AlphaFoldDB" id="A0A8J4U3C8"/>
<gene>
    <name evidence="2" type="primary">rec8</name>
    <name evidence="2" type="ORF">DAT39_012490</name>
</gene>
<feature type="compositionally biased region" description="Basic and acidic residues" evidence="1">
    <location>
        <begin position="376"/>
        <end position="386"/>
    </location>
</feature>
<protein>
    <submittedName>
        <fullName evidence="2">Meiotic recombination protein REC8</fullName>
    </submittedName>
</protein>
<feature type="compositionally biased region" description="Pro residues" evidence="1">
    <location>
        <begin position="245"/>
        <end position="254"/>
    </location>
</feature>
<evidence type="ECO:0000313" key="3">
    <source>
        <dbReference type="Proteomes" id="UP000727407"/>
    </source>
</evidence>
<feature type="compositionally biased region" description="Acidic residues" evidence="1">
    <location>
        <begin position="8"/>
        <end position="20"/>
    </location>
</feature>
<reference evidence="2" key="1">
    <citation type="submission" date="2020-07" db="EMBL/GenBank/DDBJ databases">
        <title>Clarias magur genome sequencing, assembly and annotation.</title>
        <authorList>
            <person name="Kushwaha B."/>
            <person name="Kumar R."/>
            <person name="Das P."/>
            <person name="Joshi C.G."/>
            <person name="Kumar D."/>
            <person name="Nagpure N.S."/>
            <person name="Pandey M."/>
            <person name="Agarwal S."/>
            <person name="Srivastava S."/>
            <person name="Singh M."/>
            <person name="Sahoo L."/>
            <person name="Jayasankar P."/>
            <person name="Meher P.K."/>
            <person name="Koringa P.G."/>
            <person name="Iquebal M.A."/>
            <person name="Das S.P."/>
            <person name="Bit A."/>
            <person name="Patnaik S."/>
            <person name="Patel N."/>
            <person name="Shah T.M."/>
            <person name="Hinsu A."/>
            <person name="Jena J.K."/>
        </authorList>
    </citation>
    <scope>NUCLEOTIDE SEQUENCE</scope>
    <source>
        <strain evidence="2">CIFAMagur01</strain>
        <tissue evidence="2">Testis</tissue>
    </source>
</reference>
<feature type="region of interest" description="Disordered" evidence="1">
    <location>
        <begin position="363"/>
        <end position="396"/>
    </location>
</feature>
<organism evidence="2 3">
    <name type="scientific">Clarias magur</name>
    <name type="common">Asian catfish</name>
    <name type="synonym">Macropteronotus magur</name>
    <dbReference type="NCBI Taxonomy" id="1594786"/>
    <lineage>
        <taxon>Eukaryota</taxon>
        <taxon>Metazoa</taxon>
        <taxon>Chordata</taxon>
        <taxon>Craniata</taxon>
        <taxon>Vertebrata</taxon>
        <taxon>Euteleostomi</taxon>
        <taxon>Actinopterygii</taxon>
        <taxon>Neopterygii</taxon>
        <taxon>Teleostei</taxon>
        <taxon>Ostariophysi</taxon>
        <taxon>Siluriformes</taxon>
        <taxon>Clariidae</taxon>
        <taxon>Clarias</taxon>
    </lineage>
</organism>